<evidence type="ECO:0000313" key="1">
    <source>
        <dbReference type="EMBL" id="JAD68882.1"/>
    </source>
</evidence>
<protein>
    <submittedName>
        <fullName evidence="1">Uncharacterized protein</fullName>
    </submittedName>
</protein>
<name>A0A0A9CBJ1_ARUDO</name>
<sequence length="38" mass="4438">MQVAYIIQTIVKMGLCKAKLSFQIRKKKITGEPNWCLR</sequence>
<proteinExistence type="predicted"/>
<dbReference type="EMBL" id="GBRH01229013">
    <property type="protein sequence ID" value="JAD68882.1"/>
    <property type="molecule type" value="Transcribed_RNA"/>
</dbReference>
<accession>A0A0A9CBJ1</accession>
<reference evidence="1" key="1">
    <citation type="submission" date="2014-09" db="EMBL/GenBank/DDBJ databases">
        <authorList>
            <person name="Magalhaes I.L.F."/>
            <person name="Oliveira U."/>
            <person name="Santos F.R."/>
            <person name="Vidigal T.H.D.A."/>
            <person name="Brescovit A.D."/>
            <person name="Santos A.J."/>
        </authorList>
    </citation>
    <scope>NUCLEOTIDE SEQUENCE</scope>
    <source>
        <tissue evidence="1">Shoot tissue taken approximately 20 cm above the soil surface</tissue>
    </source>
</reference>
<organism evidence="1">
    <name type="scientific">Arundo donax</name>
    <name type="common">Giant reed</name>
    <name type="synonym">Donax arundinaceus</name>
    <dbReference type="NCBI Taxonomy" id="35708"/>
    <lineage>
        <taxon>Eukaryota</taxon>
        <taxon>Viridiplantae</taxon>
        <taxon>Streptophyta</taxon>
        <taxon>Embryophyta</taxon>
        <taxon>Tracheophyta</taxon>
        <taxon>Spermatophyta</taxon>
        <taxon>Magnoliopsida</taxon>
        <taxon>Liliopsida</taxon>
        <taxon>Poales</taxon>
        <taxon>Poaceae</taxon>
        <taxon>PACMAD clade</taxon>
        <taxon>Arundinoideae</taxon>
        <taxon>Arundineae</taxon>
        <taxon>Arundo</taxon>
    </lineage>
</organism>
<dbReference type="AlphaFoldDB" id="A0A0A9CBJ1"/>
<reference evidence="1" key="2">
    <citation type="journal article" date="2015" name="Data Brief">
        <title>Shoot transcriptome of the giant reed, Arundo donax.</title>
        <authorList>
            <person name="Barrero R.A."/>
            <person name="Guerrero F.D."/>
            <person name="Moolhuijzen P."/>
            <person name="Goolsby J.A."/>
            <person name="Tidwell J."/>
            <person name="Bellgard S.E."/>
            <person name="Bellgard M.I."/>
        </authorList>
    </citation>
    <scope>NUCLEOTIDE SEQUENCE</scope>
    <source>
        <tissue evidence="1">Shoot tissue taken approximately 20 cm above the soil surface</tissue>
    </source>
</reference>